<evidence type="ECO:0000256" key="1">
    <source>
        <dbReference type="SAM" id="MobiDB-lite"/>
    </source>
</evidence>
<evidence type="ECO:0000256" key="2">
    <source>
        <dbReference type="SAM" id="Phobius"/>
    </source>
</evidence>
<keyword evidence="2" id="KW-1133">Transmembrane helix</keyword>
<feature type="transmembrane region" description="Helical" evidence="2">
    <location>
        <begin position="15"/>
        <end position="32"/>
    </location>
</feature>
<sequence length="228" mass="26787">MSSEDKFWKDIEERFKFFLMLAVLCACGYLAWHKVIYIIFVLIFGGIAAAMIPLYKISQEKLEELEYLDEDELAEAIRVITKANQIITEYHFENPFLTSQLAQFSNSIQVECSTARSLYQEKRQKRERNEFFQQVERERFEDQLNEQRQRKGVLYGAPPDPETNQCPSGFPIRATENLPGNAYRGIYYSPGEADYESQASWCFDCAEHAEADGYRLSRKGKSRYRRYR</sequence>
<keyword evidence="2" id="KW-0812">Transmembrane</keyword>
<protein>
    <submittedName>
        <fullName evidence="3">Uncharacterized protein</fullName>
    </submittedName>
</protein>
<name>A0A928X4K6_LEPEC</name>
<dbReference type="Proteomes" id="UP000615026">
    <property type="component" value="Unassembled WGS sequence"/>
</dbReference>
<dbReference type="PROSITE" id="PS51257">
    <property type="entry name" value="PROKAR_LIPOPROTEIN"/>
    <property type="match status" value="1"/>
</dbReference>
<feature type="region of interest" description="Disordered" evidence="1">
    <location>
        <begin position="147"/>
        <end position="166"/>
    </location>
</feature>
<dbReference type="RefSeq" id="WP_193993258.1">
    <property type="nucleotide sequence ID" value="NZ_JADEXP010000087.1"/>
</dbReference>
<evidence type="ECO:0000313" key="4">
    <source>
        <dbReference type="Proteomes" id="UP000615026"/>
    </source>
</evidence>
<evidence type="ECO:0000313" key="3">
    <source>
        <dbReference type="EMBL" id="MBE9067291.1"/>
    </source>
</evidence>
<keyword evidence="4" id="KW-1185">Reference proteome</keyword>
<proteinExistence type="predicted"/>
<organism evidence="3 4">
    <name type="scientific">Leptolyngbya cf. ectocarpi LEGE 11479</name>
    <dbReference type="NCBI Taxonomy" id="1828722"/>
    <lineage>
        <taxon>Bacteria</taxon>
        <taxon>Bacillati</taxon>
        <taxon>Cyanobacteriota</taxon>
        <taxon>Cyanophyceae</taxon>
        <taxon>Leptolyngbyales</taxon>
        <taxon>Leptolyngbyaceae</taxon>
        <taxon>Leptolyngbya group</taxon>
        <taxon>Leptolyngbya</taxon>
    </lineage>
</organism>
<comment type="caution">
    <text evidence="3">The sequence shown here is derived from an EMBL/GenBank/DDBJ whole genome shotgun (WGS) entry which is preliminary data.</text>
</comment>
<reference evidence="3" key="1">
    <citation type="submission" date="2020-10" db="EMBL/GenBank/DDBJ databases">
        <authorList>
            <person name="Castelo-Branco R."/>
            <person name="Eusebio N."/>
            <person name="Adriana R."/>
            <person name="Vieira A."/>
            <person name="Brugerolle De Fraissinette N."/>
            <person name="Rezende De Castro R."/>
            <person name="Schneider M.P."/>
            <person name="Vasconcelos V."/>
            <person name="Leao P.N."/>
        </authorList>
    </citation>
    <scope>NUCLEOTIDE SEQUENCE</scope>
    <source>
        <strain evidence="3">LEGE 11479</strain>
    </source>
</reference>
<dbReference type="AlphaFoldDB" id="A0A928X4K6"/>
<dbReference type="EMBL" id="JADEXP010000087">
    <property type="protein sequence ID" value="MBE9067291.1"/>
    <property type="molecule type" value="Genomic_DNA"/>
</dbReference>
<accession>A0A928X4K6</accession>
<keyword evidence="2" id="KW-0472">Membrane</keyword>
<gene>
    <name evidence="3" type="ORF">IQ260_11560</name>
</gene>
<feature type="transmembrane region" description="Helical" evidence="2">
    <location>
        <begin position="38"/>
        <end position="55"/>
    </location>
</feature>